<proteinExistence type="predicted"/>
<evidence type="ECO:0000313" key="2">
    <source>
        <dbReference type="Proteomes" id="UP000268844"/>
    </source>
</evidence>
<accession>A0A3S4GEV7</accession>
<protein>
    <submittedName>
        <fullName evidence="1">Uncharacterized protein</fullName>
    </submittedName>
</protein>
<gene>
    <name evidence="1" type="ORF">DEVEQU_00046</name>
</gene>
<dbReference type="Proteomes" id="UP000268844">
    <property type="component" value="Unassembled WGS sequence"/>
</dbReference>
<reference evidence="1 2" key="1">
    <citation type="submission" date="2018-12" db="EMBL/GenBank/DDBJ databases">
        <authorList>
            <person name="Criscuolo A."/>
        </authorList>
    </citation>
    <scope>NUCLEOTIDE SEQUENCE [LARGE SCALE GENOMIC DNA]</scope>
    <source>
        <strain evidence="1">ACIP1116281</strain>
    </source>
</reference>
<dbReference type="InterPro" id="IPR046574">
    <property type="entry name" value="DUF6634"/>
</dbReference>
<dbReference type="Pfam" id="PF20339">
    <property type="entry name" value="DUF6634"/>
    <property type="match status" value="1"/>
</dbReference>
<name>A0A3S4GEV7_9HYPH</name>
<organism evidence="1 2">
    <name type="scientific">Devosia equisanguinis</name>
    <dbReference type="NCBI Taxonomy" id="2490941"/>
    <lineage>
        <taxon>Bacteria</taxon>
        <taxon>Pseudomonadati</taxon>
        <taxon>Pseudomonadota</taxon>
        <taxon>Alphaproteobacteria</taxon>
        <taxon>Hyphomicrobiales</taxon>
        <taxon>Devosiaceae</taxon>
        <taxon>Devosia</taxon>
    </lineage>
</organism>
<keyword evidence="2" id="KW-1185">Reference proteome</keyword>
<sequence length="99" mass="11015">MKRVSAKTLKRALKDWEKLSNGHSPSADDLSNAPLLTDWEPRWTATGVMFLVGQVRGHPKLADGPCSTSVVLAADVREGWARTISRYYRLGPQRGETLH</sequence>
<dbReference type="RefSeq" id="WP_386849572.1">
    <property type="nucleotide sequence ID" value="NZ_JBHTMH010000006.1"/>
</dbReference>
<evidence type="ECO:0000313" key="1">
    <source>
        <dbReference type="EMBL" id="VDS02927.1"/>
    </source>
</evidence>
<dbReference type="AlphaFoldDB" id="A0A3S4GEV7"/>
<dbReference type="EMBL" id="UZWD01000004">
    <property type="protein sequence ID" value="VDS02927.1"/>
    <property type="molecule type" value="Genomic_DNA"/>
</dbReference>